<dbReference type="GeneID" id="77726516"/>
<reference evidence="11" key="1">
    <citation type="journal article" date="2022" name="G3 (Bethesda)">
        <title>High quality genome of the basidiomycete yeast Dioszegia hungarica PDD-24b-2 isolated from cloud water.</title>
        <authorList>
            <person name="Jarrige D."/>
            <person name="Haridas S."/>
            <person name="Bleykasten-Grosshans C."/>
            <person name="Joly M."/>
            <person name="Nadalig T."/>
            <person name="Sancelme M."/>
            <person name="Vuilleumier S."/>
            <person name="Grigoriev I.V."/>
            <person name="Amato P."/>
            <person name="Bringel F."/>
        </authorList>
    </citation>
    <scope>NUCLEOTIDE SEQUENCE</scope>
    <source>
        <strain evidence="11">PDD-24b-2</strain>
    </source>
</reference>
<dbReference type="RefSeq" id="XP_052946764.1">
    <property type="nucleotide sequence ID" value="XM_053087315.1"/>
</dbReference>
<dbReference type="PANTHER" id="PTHR22601">
    <property type="entry name" value="ISP4 LIKE PROTEIN"/>
    <property type="match status" value="1"/>
</dbReference>
<evidence type="ECO:0000256" key="3">
    <source>
        <dbReference type="ARBA" id="ARBA00022448"/>
    </source>
</evidence>
<feature type="transmembrane region" description="Helical" evidence="10">
    <location>
        <begin position="126"/>
        <end position="143"/>
    </location>
</feature>
<evidence type="ECO:0000256" key="7">
    <source>
        <dbReference type="ARBA" id="ARBA00022989"/>
    </source>
</evidence>
<feature type="transmembrane region" description="Helical" evidence="10">
    <location>
        <begin position="169"/>
        <end position="192"/>
    </location>
</feature>
<feature type="transmembrane region" description="Helical" evidence="10">
    <location>
        <begin position="272"/>
        <end position="292"/>
    </location>
</feature>
<feature type="transmembrane region" description="Helical" evidence="10">
    <location>
        <begin position="731"/>
        <end position="753"/>
    </location>
</feature>
<feature type="transmembrane region" description="Helical" evidence="10">
    <location>
        <begin position="627"/>
        <end position="646"/>
    </location>
</feature>
<gene>
    <name evidence="11" type="ORF">MKK02DRAFT_27163</name>
</gene>
<feature type="transmembrane region" description="Helical" evidence="10">
    <location>
        <begin position="100"/>
        <end position="119"/>
    </location>
</feature>
<evidence type="ECO:0000256" key="6">
    <source>
        <dbReference type="ARBA" id="ARBA00022927"/>
    </source>
</evidence>
<keyword evidence="12" id="KW-1185">Reference proteome</keyword>
<organism evidence="11 12">
    <name type="scientific">Dioszegia hungarica</name>
    <dbReference type="NCBI Taxonomy" id="4972"/>
    <lineage>
        <taxon>Eukaryota</taxon>
        <taxon>Fungi</taxon>
        <taxon>Dikarya</taxon>
        <taxon>Basidiomycota</taxon>
        <taxon>Agaricomycotina</taxon>
        <taxon>Tremellomycetes</taxon>
        <taxon>Tremellales</taxon>
        <taxon>Bulleribasidiaceae</taxon>
        <taxon>Dioszegia</taxon>
    </lineage>
</organism>
<feature type="transmembrane region" description="Helical" evidence="10">
    <location>
        <begin position="350"/>
        <end position="371"/>
    </location>
</feature>
<evidence type="ECO:0000256" key="5">
    <source>
        <dbReference type="ARBA" id="ARBA00022856"/>
    </source>
</evidence>
<sequence length="779" mass="85379">MPRRPVSPSEAEAYELPSLDKGKSRRGSNGSDEDGVDEEYKLAGGLAEEEEALLNELPPDYEGEVLEEMVGKGTKIEQLIADTVPSSDDPSLPSLTLRTLLLGSIFCIIGASASQIFYFKSNAPQFSSYFVILATLPLGRILANERIVKPHWHIAGVKLNPGRFSIKEAILVSVIASSGAASAYATDILAIMDLYFHTTLSATASIVLLLTTQCIGFGLAGMVHNLLVSPPAMYWPSTLVTVQLFTTLYPTPSATSSSATLRTQKLLTAKRLKVFLVIFLAVFLYQFLPFLLFPTLTSISVLCLIDNKSWWLRTLGSAYDGLGFLDFSFDWSSIGTAGPLYTPYWALGNYFGGLVGMVWVVVPLMLVFNFWGARDFPSAVSPGLFTSTFKKFDVTAVLNKDLSLNVEAWDKAAPLLLTPFFAVSYGLNFAALTSVLVHVWLWHRDEIKHALTNKGELNDTHNKLMRSYQSVPHGWYIGLLALNFGAAAVILVKTTPLQMPIWALTLSIAIAALFLIPVGVIAAVSNTQIGLNVLTEFVAGVLMPGKPIGNVTFKCFGYMAMSQALGLVGDLKLGWYTSIPPREMFACQILGTVLGALTNYFTLVSVINEKRPYLDGTLLDPTGQWTGRAPAVFYSASIIWGAVAPARFFVGRYLWLYTGFILGAIVPVVCWWAHKRWPGWKLNKIVFPIVCHGATQVPQYPSNIILTSVAFAVAAHEWVAKMYPKTWNRYVYVISSALDAGTSITALTIYFLFGVLTQWDGPRWWGNPATDSEHCIAGS</sequence>
<evidence type="ECO:0000313" key="11">
    <source>
        <dbReference type="EMBL" id="KAI9636987.1"/>
    </source>
</evidence>
<evidence type="ECO:0000256" key="1">
    <source>
        <dbReference type="ARBA" id="ARBA00004141"/>
    </source>
</evidence>
<keyword evidence="4 10" id="KW-0812">Transmembrane</keyword>
<comment type="similarity">
    <text evidence="2">Belongs to the oligopeptide OPT transporter family.</text>
</comment>
<dbReference type="GO" id="GO:0016020">
    <property type="term" value="C:membrane"/>
    <property type="evidence" value="ECO:0007669"/>
    <property type="project" value="UniProtKB-SubCell"/>
</dbReference>
<comment type="subcellular location">
    <subcellularLocation>
        <location evidence="1">Membrane</location>
        <topology evidence="1">Multi-pass membrane protein</topology>
    </subcellularLocation>
</comment>
<keyword evidence="8 10" id="KW-0472">Membrane</keyword>
<feature type="transmembrane region" description="Helical" evidence="10">
    <location>
        <begin position="653"/>
        <end position="674"/>
    </location>
</feature>
<accession>A0AA38LTJ9</accession>
<keyword evidence="6" id="KW-0653">Protein transport</keyword>
<dbReference type="InterPro" id="IPR004648">
    <property type="entry name" value="Oligpept_transpt"/>
</dbReference>
<keyword evidence="3" id="KW-0813">Transport</keyword>
<dbReference type="NCBIfam" id="TIGR00728">
    <property type="entry name" value="OPT_sfam"/>
    <property type="match status" value="1"/>
</dbReference>
<name>A0AA38LTJ9_9TREE</name>
<feature type="transmembrane region" description="Helical" evidence="10">
    <location>
        <begin position="585"/>
        <end position="607"/>
    </location>
</feature>
<dbReference type="GO" id="GO:0035673">
    <property type="term" value="F:oligopeptide transmembrane transporter activity"/>
    <property type="evidence" value="ECO:0007669"/>
    <property type="project" value="InterPro"/>
</dbReference>
<evidence type="ECO:0000256" key="10">
    <source>
        <dbReference type="SAM" id="Phobius"/>
    </source>
</evidence>
<feature type="transmembrane region" description="Helical" evidence="10">
    <location>
        <begin position="204"/>
        <end position="227"/>
    </location>
</feature>
<evidence type="ECO:0000256" key="2">
    <source>
        <dbReference type="ARBA" id="ARBA00008807"/>
    </source>
</evidence>
<comment type="caution">
    <text evidence="11">The sequence shown here is derived from an EMBL/GenBank/DDBJ whole genome shotgun (WGS) entry which is preliminary data.</text>
</comment>
<feature type="transmembrane region" description="Helical" evidence="10">
    <location>
        <begin position="473"/>
        <end position="492"/>
    </location>
</feature>
<proteinExistence type="inferred from homology"/>
<protein>
    <submittedName>
        <fullName evidence="11">OPT oligopeptide transporter protein-domain-containing protein</fullName>
    </submittedName>
</protein>
<dbReference type="Proteomes" id="UP001164286">
    <property type="component" value="Unassembled WGS sequence"/>
</dbReference>
<feature type="region of interest" description="Disordered" evidence="9">
    <location>
        <begin position="1"/>
        <end position="38"/>
    </location>
</feature>
<dbReference type="Pfam" id="PF03169">
    <property type="entry name" value="OPT"/>
    <property type="match status" value="1"/>
</dbReference>
<evidence type="ECO:0000256" key="8">
    <source>
        <dbReference type="ARBA" id="ARBA00023136"/>
    </source>
</evidence>
<dbReference type="AlphaFoldDB" id="A0AA38LTJ9"/>
<evidence type="ECO:0000256" key="9">
    <source>
        <dbReference type="SAM" id="MobiDB-lite"/>
    </source>
</evidence>
<dbReference type="InterPro" id="IPR004813">
    <property type="entry name" value="OPT"/>
</dbReference>
<evidence type="ECO:0000256" key="4">
    <source>
        <dbReference type="ARBA" id="ARBA00022692"/>
    </source>
</evidence>
<feature type="transmembrane region" description="Helical" evidence="10">
    <location>
        <begin position="700"/>
        <end position="719"/>
    </location>
</feature>
<evidence type="ECO:0000313" key="12">
    <source>
        <dbReference type="Proteomes" id="UP001164286"/>
    </source>
</evidence>
<feature type="transmembrane region" description="Helical" evidence="10">
    <location>
        <begin position="420"/>
        <end position="441"/>
    </location>
</feature>
<dbReference type="GO" id="GO:0015031">
    <property type="term" value="P:protein transport"/>
    <property type="evidence" value="ECO:0007669"/>
    <property type="project" value="UniProtKB-KW"/>
</dbReference>
<keyword evidence="5" id="KW-0571">Peptide transport</keyword>
<dbReference type="EMBL" id="JAKWFO010000005">
    <property type="protein sequence ID" value="KAI9636987.1"/>
    <property type="molecule type" value="Genomic_DNA"/>
</dbReference>
<feature type="transmembrane region" description="Helical" evidence="10">
    <location>
        <begin position="501"/>
        <end position="524"/>
    </location>
</feature>
<keyword evidence="7 10" id="KW-1133">Transmembrane helix</keyword>